<dbReference type="EMBL" id="CP022114">
    <property type="protein sequence ID" value="ASG64437.1"/>
    <property type="molecule type" value="Genomic_DNA"/>
</dbReference>
<reference evidence="3 4" key="1">
    <citation type="submission" date="2017-06" db="EMBL/GenBank/DDBJ databases">
        <title>Origin of plasmid-mediated fosfomycin resistance gene fosA3.</title>
        <authorList>
            <person name="Ito R."/>
            <person name="Pacey M.P."/>
            <person name="Doi Y."/>
        </authorList>
    </citation>
    <scope>NUCLEOTIDE SEQUENCE [LARGE SCALE GENOMIC DNA]</scope>
    <source>
        <strain evidence="3 4">YDC799</strain>
    </source>
</reference>
<dbReference type="PANTHER" id="PTHR43283">
    <property type="entry name" value="BETA-LACTAMASE-RELATED"/>
    <property type="match status" value="1"/>
</dbReference>
<evidence type="ECO:0000313" key="4">
    <source>
        <dbReference type="Proteomes" id="UP000197098"/>
    </source>
</evidence>
<dbReference type="SUPFAM" id="SSF56601">
    <property type="entry name" value="beta-lactamase/transpeptidase-like"/>
    <property type="match status" value="1"/>
</dbReference>
<accession>A0A248KLK8</accession>
<dbReference type="InterPro" id="IPR001466">
    <property type="entry name" value="Beta-lactam-related"/>
</dbReference>
<name>A0A248KLK8_9ENTR</name>
<keyword evidence="1" id="KW-0732">Signal</keyword>
<organism evidence="3 4">
    <name type="scientific">Kluyvera genomosp. 3</name>
    <dbReference type="NCBI Taxonomy" id="2774055"/>
    <lineage>
        <taxon>Bacteria</taxon>
        <taxon>Pseudomonadati</taxon>
        <taxon>Pseudomonadota</taxon>
        <taxon>Gammaproteobacteria</taxon>
        <taxon>Enterobacterales</taxon>
        <taxon>Enterobacteriaceae</taxon>
        <taxon>Kluyvera</taxon>
    </lineage>
</organism>
<dbReference type="AlphaFoldDB" id="A0A248KLK8"/>
<feature type="chain" id="PRO_5012625550" description="Beta-lactamase-related domain-containing protein" evidence="1">
    <location>
        <begin position="22"/>
        <end position="244"/>
    </location>
</feature>
<evidence type="ECO:0000313" key="3">
    <source>
        <dbReference type="EMBL" id="ASG64437.1"/>
    </source>
</evidence>
<feature type="signal peptide" evidence="1">
    <location>
        <begin position="1"/>
        <end position="21"/>
    </location>
</feature>
<gene>
    <name evidence="3" type="ORF">CEW81_24570</name>
</gene>
<protein>
    <recommendedName>
        <fullName evidence="2">Beta-lactamase-related domain-containing protein</fullName>
    </recommendedName>
</protein>
<feature type="domain" description="Beta-lactamase-related" evidence="2">
    <location>
        <begin position="34"/>
        <end position="209"/>
    </location>
</feature>
<dbReference type="Proteomes" id="UP000197098">
    <property type="component" value="Chromosome"/>
</dbReference>
<dbReference type="PANTHER" id="PTHR43283:SF3">
    <property type="entry name" value="BETA-LACTAMASE FAMILY PROTEIN (AFU_ORTHOLOGUE AFUA_5G07500)"/>
    <property type="match status" value="1"/>
</dbReference>
<sequence>MKKALTCCALALALTSLSSMAKQDKMAVIDHQIASWVAQHNYSGAAIIIVKDDKPIFEKYYGGYTSQTEVHIASAGKWLAAATIASLVDDGVLSWDDPVRKWLPAFTDSKGDATLRQLFSHTSGYPDYQPANKPEDHYQTLTESVAHILPLPSMNPPGTTFNYGGLAMQVAGRMAEVASGKSWESLFQERIAQPLGMTHTGFTPVSEEQGFSPMLAGGQEQRLQTIDAFSRWLPIMGNLKAGEF</sequence>
<dbReference type="Gene3D" id="3.40.710.10">
    <property type="entry name" value="DD-peptidase/beta-lactamase superfamily"/>
    <property type="match status" value="1"/>
</dbReference>
<dbReference type="InterPro" id="IPR012338">
    <property type="entry name" value="Beta-lactam/transpept-like"/>
</dbReference>
<evidence type="ECO:0000256" key="1">
    <source>
        <dbReference type="SAM" id="SignalP"/>
    </source>
</evidence>
<evidence type="ECO:0000259" key="2">
    <source>
        <dbReference type="Pfam" id="PF00144"/>
    </source>
</evidence>
<proteinExistence type="predicted"/>
<dbReference type="Pfam" id="PF00144">
    <property type="entry name" value="Beta-lactamase"/>
    <property type="match status" value="1"/>
</dbReference>
<dbReference type="InterPro" id="IPR050789">
    <property type="entry name" value="Diverse_Enzym_Activities"/>
</dbReference>